<protein>
    <submittedName>
        <fullName evidence="2">Uncharacterized protein</fullName>
    </submittedName>
</protein>
<evidence type="ECO:0000256" key="1">
    <source>
        <dbReference type="SAM" id="MobiDB-lite"/>
    </source>
</evidence>
<dbReference type="EMBL" id="CADCXU010035400">
    <property type="protein sequence ID" value="CAB0020544.1"/>
    <property type="molecule type" value="Genomic_DNA"/>
</dbReference>
<sequence length="183" mass="20978">MSRRQCYDLCHKRMENSGSQKNRTSEFGKSRRKDKGSIERRSRRSLLRSGRTVKEIRRFRCVKQRKLGCECGWSDREAHCCFSSAVISLDPSEKSTVPSTSSLSRSGPRDAAPAKSKIEEKSQPHPSKTRVVKYNGRKTDQILQTQLRHIPTEFKRCSFLTTLHNLSDRSIADLHESGNEEHA</sequence>
<keyword evidence="3" id="KW-1185">Reference proteome</keyword>
<proteinExistence type="predicted"/>
<dbReference type="Proteomes" id="UP000479000">
    <property type="component" value="Unassembled WGS sequence"/>
</dbReference>
<feature type="region of interest" description="Disordered" evidence="1">
    <location>
        <begin position="90"/>
        <end position="129"/>
    </location>
</feature>
<reference evidence="2 3" key="1">
    <citation type="submission" date="2020-02" db="EMBL/GenBank/DDBJ databases">
        <authorList>
            <person name="Ferguson B K."/>
        </authorList>
    </citation>
    <scope>NUCLEOTIDE SEQUENCE [LARGE SCALE GENOMIC DNA]</scope>
</reference>
<accession>A0A6H5HV06</accession>
<evidence type="ECO:0000313" key="3">
    <source>
        <dbReference type="Proteomes" id="UP000479000"/>
    </source>
</evidence>
<feature type="region of interest" description="Disordered" evidence="1">
    <location>
        <begin position="14"/>
        <end position="46"/>
    </location>
</feature>
<feature type="compositionally biased region" description="Basic and acidic residues" evidence="1">
    <location>
        <begin position="23"/>
        <end position="40"/>
    </location>
</feature>
<organism evidence="2 3">
    <name type="scientific">Nesidiocoris tenuis</name>
    <dbReference type="NCBI Taxonomy" id="355587"/>
    <lineage>
        <taxon>Eukaryota</taxon>
        <taxon>Metazoa</taxon>
        <taxon>Ecdysozoa</taxon>
        <taxon>Arthropoda</taxon>
        <taxon>Hexapoda</taxon>
        <taxon>Insecta</taxon>
        <taxon>Pterygota</taxon>
        <taxon>Neoptera</taxon>
        <taxon>Paraneoptera</taxon>
        <taxon>Hemiptera</taxon>
        <taxon>Heteroptera</taxon>
        <taxon>Panheteroptera</taxon>
        <taxon>Cimicomorpha</taxon>
        <taxon>Miridae</taxon>
        <taxon>Dicyphina</taxon>
        <taxon>Nesidiocoris</taxon>
    </lineage>
</organism>
<feature type="compositionally biased region" description="Low complexity" evidence="1">
    <location>
        <begin position="94"/>
        <end position="106"/>
    </location>
</feature>
<dbReference type="AlphaFoldDB" id="A0A6H5HV06"/>
<gene>
    <name evidence="2" type="ORF">NTEN_LOCUS24117</name>
</gene>
<evidence type="ECO:0000313" key="2">
    <source>
        <dbReference type="EMBL" id="CAB0020544.1"/>
    </source>
</evidence>
<name>A0A6H5HV06_9HEMI</name>